<dbReference type="PANTHER" id="PTHR34847">
    <property type="entry name" value="NODULATION PROTEIN U"/>
    <property type="match status" value="1"/>
</dbReference>
<reference evidence="4 5" key="1">
    <citation type="submission" date="2020-02" db="EMBL/GenBank/DDBJ databases">
        <title>Acidophilic actinobacteria isolated from forest soil.</title>
        <authorList>
            <person name="Golinska P."/>
        </authorList>
    </citation>
    <scope>NUCLEOTIDE SEQUENCE [LARGE SCALE GENOMIC DNA]</scope>
    <source>
        <strain evidence="4 5">NL8</strain>
    </source>
</reference>
<dbReference type="Gene3D" id="3.30.420.40">
    <property type="match status" value="2"/>
</dbReference>
<dbReference type="PANTHER" id="PTHR34847:SF1">
    <property type="entry name" value="NODULATION PROTEIN U"/>
    <property type="match status" value="1"/>
</dbReference>
<evidence type="ECO:0008006" key="6">
    <source>
        <dbReference type="Google" id="ProtNLM"/>
    </source>
</evidence>
<dbReference type="SUPFAM" id="SSF53067">
    <property type="entry name" value="Actin-like ATPase domain"/>
    <property type="match status" value="1"/>
</dbReference>
<evidence type="ECO:0000313" key="5">
    <source>
        <dbReference type="Proteomes" id="UP000730482"/>
    </source>
</evidence>
<sequence length="607" mass="66533">MSTTILGVSAFFHDSAACLLKDGSVVAAAAEEAFTRRKHDPSFPSRAARWCLESEGLDWSDVDWFAYNELPALKRQRVADSESVVCGGPSVSGFSGHAVRPLPKTSQNVRALFPHARRGARVLAVEHHASHAASGFFPSPFDRAAIVTVDGVGEYTTTSISRGDGNTITPLRRQSFPHSLGLLYSAFTDYCGFRVNSGEYKLMGLAPYGTARYAQLIEDNLIRVLDDGAFRLNMDYFAFLDPSSDRMTNPAFEALLGRGRRPAESDIDDFYADVAASIQAVFEKAVVRMARHARRLTGSPNLCLAGGGALNCVANSKIYADGAFDEVWVQPAASDAGGALGAASYVWHQRLGNPRRPNGRDAMSGALLGPSFTDEAIRDYLESVGARYRRLDPEDVFRTVAEILDAGKIVAWFRGPMEFGPRALGNRSILGDPRQPHLQRHINLAVKQRESFRPFAPAVAAERCADYFDFEHASPYMLFVAPVRPDIRVAAGEADQAGGPLDRIHGVRSLLPAVTHVDYSARLQTVDRAVHPDFWRLIQAFGARTGVHCLVNTSFNVRGEPIVCTPEDALRTFLRTEIDYLCLGDFILDRHDQSQVDLIVPAITDTD</sequence>
<dbReference type="InterPro" id="IPR043129">
    <property type="entry name" value="ATPase_NBD"/>
</dbReference>
<dbReference type="InterPro" id="IPR003696">
    <property type="entry name" value="Carbtransf_dom"/>
</dbReference>
<dbReference type="EMBL" id="JAAFYZ010000187">
    <property type="protein sequence ID" value="MBS2552412.1"/>
    <property type="molecule type" value="Genomic_DNA"/>
</dbReference>
<dbReference type="InterPro" id="IPR038152">
    <property type="entry name" value="Carbam_trans_C_sf"/>
</dbReference>
<name>A0ABS5L249_9ACTN</name>
<organism evidence="4 5">
    <name type="scientific">Catenulispora pinistramenti</name>
    <dbReference type="NCBI Taxonomy" id="2705254"/>
    <lineage>
        <taxon>Bacteria</taxon>
        <taxon>Bacillati</taxon>
        <taxon>Actinomycetota</taxon>
        <taxon>Actinomycetes</taxon>
        <taxon>Catenulisporales</taxon>
        <taxon>Catenulisporaceae</taxon>
        <taxon>Catenulispora</taxon>
    </lineage>
</organism>
<accession>A0ABS5L249</accession>
<evidence type="ECO:0000259" key="2">
    <source>
        <dbReference type="Pfam" id="PF02543"/>
    </source>
</evidence>
<evidence type="ECO:0000313" key="4">
    <source>
        <dbReference type="EMBL" id="MBS2552412.1"/>
    </source>
</evidence>
<dbReference type="InterPro" id="IPR031730">
    <property type="entry name" value="Carbam_trans_C"/>
</dbReference>
<dbReference type="Gene3D" id="3.90.870.20">
    <property type="entry name" value="Carbamoyltransferase, C-terminal domain"/>
    <property type="match status" value="1"/>
</dbReference>
<comment type="similarity">
    <text evidence="1">Belongs to the NodU/CmcH family.</text>
</comment>
<comment type="caution">
    <text evidence="4">The sequence shown here is derived from an EMBL/GenBank/DDBJ whole genome shotgun (WGS) entry which is preliminary data.</text>
</comment>
<keyword evidence="5" id="KW-1185">Reference proteome</keyword>
<evidence type="ECO:0000259" key="3">
    <source>
        <dbReference type="Pfam" id="PF16861"/>
    </source>
</evidence>
<evidence type="ECO:0000256" key="1">
    <source>
        <dbReference type="ARBA" id="ARBA00006129"/>
    </source>
</evidence>
<feature type="domain" description="Carbamoyltransferase" evidence="2">
    <location>
        <begin position="5"/>
        <end position="343"/>
    </location>
</feature>
<dbReference type="Pfam" id="PF02543">
    <property type="entry name" value="Carbam_trans_N"/>
    <property type="match status" value="1"/>
</dbReference>
<feature type="domain" description="Carbamoyltransferase C-terminal" evidence="3">
    <location>
        <begin position="401"/>
        <end position="589"/>
    </location>
</feature>
<dbReference type="RefSeq" id="WP_212017963.1">
    <property type="nucleotide sequence ID" value="NZ_JAAFYZ010000187.1"/>
</dbReference>
<gene>
    <name evidence="4" type="ORF">KGQ19_36710</name>
</gene>
<dbReference type="InterPro" id="IPR051338">
    <property type="entry name" value="NodU/CmcH_Carbamoyltrnsfr"/>
</dbReference>
<dbReference type="Proteomes" id="UP000730482">
    <property type="component" value="Unassembled WGS sequence"/>
</dbReference>
<proteinExistence type="inferred from homology"/>
<protein>
    <recommendedName>
        <fullName evidence="6">Carbamoyltransferase</fullName>
    </recommendedName>
</protein>
<dbReference type="Pfam" id="PF16861">
    <property type="entry name" value="Carbam_trans_C"/>
    <property type="match status" value="1"/>
</dbReference>
<dbReference type="CDD" id="cd24098">
    <property type="entry name" value="ASKHA_NBD_TobZ_N"/>
    <property type="match status" value="1"/>
</dbReference>